<dbReference type="Pfam" id="PF02259">
    <property type="entry name" value="FAT"/>
    <property type="match status" value="1"/>
</dbReference>
<feature type="binding site" evidence="16">
    <location>
        <position position="191"/>
    </location>
    <ligand>
        <name>Mg(2+)</name>
        <dbReference type="ChEBI" id="CHEBI:18420"/>
    </ligand>
</feature>
<dbReference type="EC" id="3.1.3.1" evidence="3"/>
<sequence>MKGKATGENRAFWYGDARARLRQRLHAGSSSLPRPLPHARNVILLVGDGMGLATVTAARILRGQRQGRPGEDAELAWDSFPTVGLVKVSSSVPAGKTHGFTLGLSWDALGQWRSSCLSTTYNADAQVGESSACATALMCGVKANFETVGMDARGRFENCATTHNSRVPSLVSWAQQEGKATGLVTTTRLTHATPAALYAHAASRYWEDDGKVPPSSRRVCKDIARQLVEEEPGYNLNVALGGGRRHFMAKTAKDPEAPHEEGRRLDGRDLVDEWLKDKARRGLRAQYAWNKAQLQAAAAAPGLTHLLGLFSYSHMDFEADRDAGPDGDPSLADMTRAALAVLTRNPRGFFLFIEGGRIDHAHHYNNAYRALDETLALESALLAAMELVDVTETLIVLTADHSHVLTLGGLATPRGNPILGVDSKVSDVDGMAYSTLLYGNGPGYSVPRAVPPNRTRAQPGPLGLGLPGHPSMAEDEEVRTSLSNPYKCNAFANCNASPPHAVLLSWRQARNRVHASAVPRQWATHGGEDVPVYSQGPLAAALLGGSMDQTYIPHAIAYIACLVDFAERCRSGKDNYTAPPRIKDHMCGGPELGKVASPSSIQPAPQPEVVASSVVADDGTKKKTSVQATITANISTPHLSNACQEKGVQGLKELLSEDSAIQLLNRNTHLDQVNWTELFKCAHRALLLESECWKTEESSKSASATTISNRENAKRLFSSLADVVLQKANASKPTISLSEITEACFRIFSDRYLLKTCGDLYIAIMQKNVLPIRQYRNSLHSSDWDQLFHHVLSFIDLERELISGFYYQAIELMNSVISSCCHQSHLCLLVKSKLLPLLEIKFFAFYEQCSLQDVLLQLVLNTCTLVAKESRTGVCHLGELILPTVLQLFKKKGDDKTLLSKVVIDFLRIQVQCHHPNGAKRDNGAAYACDWKKWTRFMHGMFRIVIDTISRSERKQVDPLSENFLDLCVELFYHLLDETKQSYDTSVTLNETEDVDGGPAVKRRKWMTSTEELFDELKSCRTDNSSWPILVLAILKKYPTLFPDGDLLVLVQIISEIQSNWQNQETLKYVNMCCEQLVKILNQRSLSPDILLKIWDTSLRSVSSTQSEIHPLLQTLISERAAPTSGLQSLLRMFQRRIFPLSDASIETLFILLSHYHLPESSEIINPDPWDVPISSARIVLLDWLFSYGSDIVLEPKLTSKVLVTLILRVRHESACNQKILTSKSDRLLEGMSFQENYCVSAFEGGLLLPLNLEDLRQTSNENSNRLSSCVVDFVSKEKLENLIKEKYLNIEKKMLELSEESSLTTTVAASKLKERKILLTLDSIRFSTLLINVMSSLLEFYVVTEESLKEISIYNMLAKSMEYLSTLLPDVLKVDESCIGNEKQLEDVLNVLLSLKRLYGSDYMPYLNNHLCDLTNKSILLALVSFTYDLSNENPNLYLLNKESERLILPENIFGFCCFTNADNLQFLCIEVITSFSCLNLESNLHAKQISVIQRIVKFLSESDLKREASFLLIHHSLSGLLSRTHLDQEKHLYPIILLLRSVCKQWKTDADVSSHVMHLLRDVFKHVAMEGRNWGRKSCLVLLAPFRNMTYGPKFTIQYISCLHELLKVDKELKWARWATPLNLSDVLESDTIPPKASQKFVDSDKNTAIIEDSLFHLLSPFHEVRLAAVPIVSSLFCGHHYSSSWMETMFERLSLILYELFIVKEDDMTREEVIDEGSNRTSTVLHVLASILASSPKCQLWALRLMFCLMKKKNLDQDLIKKVFQSLVLTFNLPSIKSYLEKSLPYILNEWLQWGFQLQESFPSVFAQYLAFLVMERSTPETRSACKHHELLLSTVDSDKLRDLVLSQIDEILFEITSLVWDTSHHENLLGLDPTKVLPMITFISIEEYSATFKQIQKTAMIDQDLLIHCVDQQPGLILKVLLQLREVMSTSITTNQKVKALHSYTAFVHAIASRLGKGDFSSIDEFLLSDITHTLLYVIQENKSNSVMIDMCIGSCGFLYVLYQHILPASSAVFKNLLPTIIGCLIPFAMDSGALADSSIKLMTLLVITHSSCLGDAIGCLPPFPESPKFIEMRKVHSEMKYQGNGFSLKEEIEHFLSSSTASNTLANQNSMFDGLHFLRKELCEKKPELLLLYQDLKQGRGSSQDCKESVLHQLICKLIDITSSANENVQMEAMRCLGELGPTDLTTLVLKPVEGSISSIISGYSDPVLCVLALAAQILSVNLLDHNIDVVKSTRKTLFNLMSCQKSNVFHSSKSNSKCIDTKRISPFIPKQPHKPTPSLSSDNNKLVSLLNDDEIWFPSAGVQHDVWISRLASSLFCSLSDDDIFKDFASLCEVKTSFAEEMLPVLFYLGISHSEELGDQLCARLAQFFENHSRAVCIAKTKQILEQDSNNIHLSKPSVQCMLNVVNFVRMKQEEERKKKTVLKVNYLHVASAAQYCSAYLSSIMFLEFWCNGESRSLEYDSSGIPYIEFVYDRDSDGKLLQNLLIKAYEEIGDSDAMYGCGSSLLLDPRARVSEYERAGMWDKVLLNYDVKLSSSNCKDAVKGLIHALHSSRLYHVLNTFAESQPSEQNEEFLSAQSECMWRLGQWNTPLSSDIKVKSFEWSQFYALQAVSDKNIIRAHECINEGRHLVLGNLAHSSLENCKNIYKPLTQLQILQEIEDFVNTDDILQLWSKWKNQDTLPHNDICLLEVIKAQRATLMQIALKQESNDSRSHNLSSCILQHLTDHYLETAELMRKEGQIQIAEQWLHSLSIIPNLCEEDIRKLRLQEAQLAWSSSKGLRDGTNLVARSLLRSFIKDVQAAEKASKTRSKLHPQALILYGKWMAETRSENPQQIIDDYLDEALQLLKDLPTHSSVHEQLEAHSCLAHFADLEYQRITVYIKSETFQKKVKCMEVLRNESSLMVEKGNREQTSAVNFNRNYSVLDENEIKSTYKDQDKFLELAMRHYLTSMRLGEGSNIPVFRMVSLWLENCNKPEVNKIVYSGLEFVQTYKFIELLPQIAARLGSTQNCDGDSSFSKAMNKLLMRCSIEHPYHTLPLILALANSYEDFEGKTKPEPEASFLHERSRRVVAAIQMVEKLKKNESISRLLTEMDTLSKALVSLAYAPVPEDNTPRGGFNVPKNEKIRMLRNLQYAMLPIIHLPVQSSAKYDNIIRVHSFDSKYSIAGGVNKPKKILCIGSDGIKRLLLVKGRDDLRQDAVMQQVFSIVNTLLQACPETKRRRLKIRTYKIVPLSQRCGVLEWCQNTSPIQEILLDVHSRYYPSDYKAVACYKKLEKARPLPPEERLHVFKEICKNFHPAFRFVFIEKYPTPAEWFDHRLNYVHSVATNSMVGYILGLGDRHANNILLDKSTGELIHIDFGIAFEQGKVLPTPETVPFRLTRDIVDAMGISGVEGVFRRQV</sequence>
<feature type="domain" description="FAT" evidence="18">
    <location>
        <begin position="2435"/>
        <end position="3050"/>
    </location>
</feature>
<evidence type="ECO:0000256" key="6">
    <source>
        <dbReference type="ARBA" id="ARBA00022741"/>
    </source>
</evidence>
<dbReference type="InterPro" id="IPR000403">
    <property type="entry name" value="PI3/4_kinase_cat_dom"/>
</dbReference>
<keyword evidence="5" id="KW-0808">Transferase</keyword>
<dbReference type="PROSITE" id="PS00916">
    <property type="entry name" value="PI3_4_KINASE_2"/>
    <property type="match status" value="1"/>
</dbReference>
<keyword evidence="6" id="KW-0547">Nucleotide-binding</keyword>
<comment type="subcellular location">
    <subcellularLocation>
        <location evidence="1">Nucleus</location>
    </subcellularLocation>
</comment>
<name>A0AAE1H7S8_9NEOP</name>
<dbReference type="InterPro" id="IPR017850">
    <property type="entry name" value="Alkaline_phosphatase_core_sf"/>
</dbReference>
<dbReference type="FunFam" id="3.30.1010.10:FF:000023">
    <property type="entry name" value="Serine/threonine-protein kinase ATM"/>
    <property type="match status" value="1"/>
</dbReference>
<evidence type="ECO:0000313" key="19">
    <source>
        <dbReference type="EMBL" id="KAK3916316.1"/>
    </source>
</evidence>
<keyword evidence="16" id="KW-0460">Magnesium</keyword>
<evidence type="ECO:0000256" key="12">
    <source>
        <dbReference type="ARBA" id="ARBA00047899"/>
    </source>
</evidence>
<evidence type="ECO:0000256" key="2">
    <source>
        <dbReference type="ARBA" id="ARBA00012513"/>
    </source>
</evidence>
<dbReference type="InterPro" id="IPR003151">
    <property type="entry name" value="PIK-rel_kinase_FAT"/>
</dbReference>
<keyword evidence="11" id="KW-0131">Cell cycle</keyword>
<comment type="catalytic activity">
    <reaction evidence="12">
        <text>L-threonyl-[protein] + ATP = O-phospho-L-threonyl-[protein] + ADP + H(+)</text>
        <dbReference type="Rhea" id="RHEA:46608"/>
        <dbReference type="Rhea" id="RHEA-COMP:11060"/>
        <dbReference type="Rhea" id="RHEA-COMP:11605"/>
        <dbReference type="ChEBI" id="CHEBI:15378"/>
        <dbReference type="ChEBI" id="CHEBI:30013"/>
        <dbReference type="ChEBI" id="CHEBI:30616"/>
        <dbReference type="ChEBI" id="CHEBI:61977"/>
        <dbReference type="ChEBI" id="CHEBI:456216"/>
        <dbReference type="EC" id="2.7.11.1"/>
    </reaction>
</comment>
<evidence type="ECO:0000256" key="1">
    <source>
        <dbReference type="ARBA" id="ARBA00004123"/>
    </source>
</evidence>
<keyword evidence="20" id="KW-1185">Reference proteome</keyword>
<dbReference type="Pfam" id="PF00245">
    <property type="entry name" value="Alk_phosphatase"/>
    <property type="match status" value="3"/>
</dbReference>
<gene>
    <name evidence="19" type="ORF">KUF71_006153</name>
</gene>
<dbReference type="InterPro" id="IPR014009">
    <property type="entry name" value="PIK_FAT"/>
</dbReference>
<dbReference type="GO" id="GO:0005634">
    <property type="term" value="C:nucleus"/>
    <property type="evidence" value="ECO:0007669"/>
    <property type="project" value="UniProtKB-SubCell"/>
</dbReference>
<proteinExistence type="predicted"/>
<evidence type="ECO:0000256" key="13">
    <source>
        <dbReference type="ARBA" id="ARBA00048679"/>
    </source>
</evidence>
<evidence type="ECO:0000256" key="4">
    <source>
        <dbReference type="ARBA" id="ARBA00022527"/>
    </source>
</evidence>
<dbReference type="PROSITE" id="PS00915">
    <property type="entry name" value="PI3_4_KINASE_1"/>
    <property type="match status" value="1"/>
</dbReference>
<dbReference type="GO" id="GO:0004674">
    <property type="term" value="F:protein serine/threonine kinase activity"/>
    <property type="evidence" value="ECO:0007669"/>
    <property type="project" value="UniProtKB-KW"/>
</dbReference>
<evidence type="ECO:0000313" key="20">
    <source>
        <dbReference type="Proteomes" id="UP001219518"/>
    </source>
</evidence>
<evidence type="ECO:0000256" key="7">
    <source>
        <dbReference type="ARBA" id="ARBA00022763"/>
    </source>
</evidence>
<feature type="binding site" evidence="16">
    <location>
        <position position="354"/>
    </location>
    <ligand>
        <name>Mg(2+)</name>
        <dbReference type="ChEBI" id="CHEBI:18420"/>
    </ligand>
</feature>
<keyword evidence="9" id="KW-0067">ATP-binding</keyword>
<dbReference type="EC" id="2.7.11.1" evidence="2"/>
<comment type="cofactor">
    <cofactor evidence="16">
        <name>Mg(2+)</name>
        <dbReference type="ChEBI" id="CHEBI:18420"/>
    </cofactor>
    <text evidence="16">Binds 1 Mg(2+) ion.</text>
</comment>
<dbReference type="SUPFAM" id="SSF56112">
    <property type="entry name" value="Protein kinase-like (PK-like)"/>
    <property type="match status" value="1"/>
</dbReference>
<evidence type="ECO:0000256" key="16">
    <source>
        <dbReference type="PIRSR" id="PIRSR601952-2"/>
    </source>
</evidence>
<dbReference type="EMBL" id="JAHWGI010000516">
    <property type="protein sequence ID" value="KAK3916316.1"/>
    <property type="molecule type" value="Genomic_DNA"/>
</dbReference>
<dbReference type="Gene3D" id="1.10.1070.11">
    <property type="entry name" value="Phosphatidylinositol 3-/4-kinase, catalytic domain"/>
    <property type="match status" value="1"/>
</dbReference>
<dbReference type="GO" id="GO:0006281">
    <property type="term" value="P:DNA repair"/>
    <property type="evidence" value="ECO:0007669"/>
    <property type="project" value="InterPro"/>
</dbReference>
<dbReference type="InterPro" id="IPR038980">
    <property type="entry name" value="ATM_plant"/>
</dbReference>
<dbReference type="SMART" id="SM00098">
    <property type="entry name" value="alkPPc"/>
    <property type="match status" value="1"/>
</dbReference>
<feature type="binding site" evidence="16">
    <location>
        <position position="359"/>
    </location>
    <ligand>
        <name>Zn(2+)</name>
        <dbReference type="ChEBI" id="CHEBI:29105"/>
        <label>2</label>
    </ligand>
</feature>
<feature type="active site" description="Phosphoserine intermediate" evidence="15">
    <location>
        <position position="130"/>
    </location>
</feature>
<keyword evidence="10" id="KW-0539">Nucleus</keyword>
<dbReference type="InterPro" id="IPR001952">
    <property type="entry name" value="Alkaline_phosphatase"/>
</dbReference>
<feature type="binding site" evidence="16">
    <location>
        <position position="48"/>
    </location>
    <ligand>
        <name>Zn(2+)</name>
        <dbReference type="ChEBI" id="CHEBI:29105"/>
        <label>2</label>
    </ligand>
</feature>
<evidence type="ECO:0000256" key="3">
    <source>
        <dbReference type="ARBA" id="ARBA00012647"/>
    </source>
</evidence>
<dbReference type="CDD" id="cd16012">
    <property type="entry name" value="ALP"/>
    <property type="match status" value="1"/>
</dbReference>
<evidence type="ECO:0000256" key="5">
    <source>
        <dbReference type="ARBA" id="ARBA00022679"/>
    </source>
</evidence>
<feature type="binding site" evidence="16">
    <location>
        <position position="363"/>
    </location>
    <ligand>
        <name>Zn(2+)</name>
        <dbReference type="ChEBI" id="CHEBI:29105"/>
        <label>2</label>
    </ligand>
</feature>
<dbReference type="GO" id="GO:0005524">
    <property type="term" value="F:ATP binding"/>
    <property type="evidence" value="ECO:0007669"/>
    <property type="project" value="UniProtKB-KW"/>
</dbReference>
<dbReference type="InterPro" id="IPR018936">
    <property type="entry name" value="PI3/4_kinase_CS"/>
</dbReference>
<evidence type="ECO:0000256" key="9">
    <source>
        <dbReference type="ARBA" id="ARBA00022840"/>
    </source>
</evidence>
<keyword evidence="8 19" id="KW-0418">Kinase</keyword>
<dbReference type="SMART" id="SM00146">
    <property type="entry name" value="PI3Kc"/>
    <property type="match status" value="1"/>
</dbReference>
<keyword evidence="4" id="KW-0723">Serine/threonine-protein kinase</keyword>
<dbReference type="PROSITE" id="PS50290">
    <property type="entry name" value="PI3_4_KINASE_3"/>
    <property type="match status" value="1"/>
</dbReference>
<evidence type="ECO:0000256" key="10">
    <source>
        <dbReference type="ARBA" id="ARBA00023242"/>
    </source>
</evidence>
<dbReference type="CDD" id="cd05171">
    <property type="entry name" value="PIKKc_ATM"/>
    <property type="match status" value="1"/>
</dbReference>
<dbReference type="Proteomes" id="UP001219518">
    <property type="component" value="Unassembled WGS sequence"/>
</dbReference>
<evidence type="ECO:0000256" key="15">
    <source>
        <dbReference type="PIRSR" id="PIRSR601952-1"/>
    </source>
</evidence>
<keyword evidence="16" id="KW-0862">Zinc</keyword>
<dbReference type="PROSITE" id="PS51189">
    <property type="entry name" value="FAT"/>
    <property type="match status" value="1"/>
</dbReference>
<evidence type="ECO:0000256" key="8">
    <source>
        <dbReference type="ARBA" id="ARBA00022777"/>
    </source>
</evidence>
<dbReference type="Gene3D" id="3.30.1010.10">
    <property type="entry name" value="Phosphatidylinositol 3-kinase Catalytic Subunit, Chain A, domain 4"/>
    <property type="match status" value="1"/>
</dbReference>
<keyword evidence="7" id="KW-0227">DNA damage</keyword>
<feature type="binding site" evidence="16">
    <location>
        <position position="400"/>
    </location>
    <ligand>
        <name>Zn(2+)</name>
        <dbReference type="ChEBI" id="CHEBI:29105"/>
        <label>2</label>
    </ligand>
</feature>
<dbReference type="PANTHER" id="PTHR37079:SF4">
    <property type="entry name" value="SERINE_THREONINE-PROTEIN KINASE ATM"/>
    <property type="match status" value="1"/>
</dbReference>
<comment type="catalytic activity">
    <reaction evidence="13">
        <text>L-seryl-[protein] + ATP = O-phospho-L-seryl-[protein] + ADP + H(+)</text>
        <dbReference type="Rhea" id="RHEA:17989"/>
        <dbReference type="Rhea" id="RHEA-COMP:9863"/>
        <dbReference type="Rhea" id="RHEA-COMP:11604"/>
        <dbReference type="ChEBI" id="CHEBI:15378"/>
        <dbReference type="ChEBI" id="CHEBI:29999"/>
        <dbReference type="ChEBI" id="CHEBI:30616"/>
        <dbReference type="ChEBI" id="CHEBI:83421"/>
        <dbReference type="ChEBI" id="CHEBI:456216"/>
        <dbReference type="EC" id="2.7.11.1"/>
    </reaction>
</comment>
<evidence type="ECO:0000256" key="14">
    <source>
        <dbReference type="ARBA" id="ARBA00073111"/>
    </source>
</evidence>
<reference evidence="19" key="1">
    <citation type="submission" date="2021-07" db="EMBL/GenBank/DDBJ databases">
        <authorList>
            <person name="Catto M.A."/>
            <person name="Jacobson A."/>
            <person name="Kennedy G."/>
            <person name="Labadie P."/>
            <person name="Hunt B.G."/>
            <person name="Srinivasan R."/>
        </authorList>
    </citation>
    <scope>NUCLEOTIDE SEQUENCE</scope>
    <source>
        <strain evidence="19">PL_HMW_Pooled</strain>
        <tissue evidence="19">Head</tissue>
    </source>
</reference>
<evidence type="ECO:0000256" key="11">
    <source>
        <dbReference type="ARBA" id="ARBA00023306"/>
    </source>
</evidence>
<reference evidence="19" key="2">
    <citation type="journal article" date="2023" name="BMC Genomics">
        <title>Pest status, molecular evolution, and epigenetic factors derived from the genome assembly of Frankliniella fusca, a thysanopteran phytovirus vector.</title>
        <authorList>
            <person name="Catto M.A."/>
            <person name="Labadie P.E."/>
            <person name="Jacobson A.L."/>
            <person name="Kennedy G.G."/>
            <person name="Srinivasan R."/>
            <person name="Hunt B.G."/>
        </authorList>
    </citation>
    <scope>NUCLEOTIDE SEQUENCE</scope>
    <source>
        <strain evidence="19">PL_HMW_Pooled</strain>
    </source>
</reference>
<feature type="binding site" evidence="16">
    <location>
        <position position="48"/>
    </location>
    <ligand>
        <name>Mg(2+)</name>
        <dbReference type="ChEBI" id="CHEBI:18420"/>
    </ligand>
</feature>
<feature type="binding site" evidence="16">
    <location>
        <position position="401"/>
    </location>
    <ligand>
        <name>Zn(2+)</name>
        <dbReference type="ChEBI" id="CHEBI:29105"/>
        <label>2</label>
    </ligand>
</feature>
<dbReference type="InterPro" id="IPR036940">
    <property type="entry name" value="PI3/4_kinase_cat_sf"/>
</dbReference>
<evidence type="ECO:0000259" key="17">
    <source>
        <dbReference type="PROSITE" id="PS50290"/>
    </source>
</evidence>
<comment type="caution">
    <text evidence="19">The sequence shown here is derived from an EMBL/GenBank/DDBJ whole genome shotgun (WGS) entry which is preliminary data.</text>
</comment>
<dbReference type="InterPro" id="IPR011009">
    <property type="entry name" value="Kinase-like_dom_sf"/>
</dbReference>
<protein>
    <recommendedName>
        <fullName evidence="14">Serine/threonine-protein kinase ATM</fullName>
        <ecNumber evidence="2">2.7.11.1</ecNumber>
        <ecNumber evidence="3">3.1.3.1</ecNumber>
    </recommendedName>
</protein>
<dbReference type="InterPro" id="IPR044107">
    <property type="entry name" value="PIKKc_ATM"/>
</dbReference>
<organism evidence="19 20">
    <name type="scientific">Frankliniella fusca</name>
    <dbReference type="NCBI Taxonomy" id="407009"/>
    <lineage>
        <taxon>Eukaryota</taxon>
        <taxon>Metazoa</taxon>
        <taxon>Ecdysozoa</taxon>
        <taxon>Arthropoda</taxon>
        <taxon>Hexapoda</taxon>
        <taxon>Insecta</taxon>
        <taxon>Pterygota</taxon>
        <taxon>Neoptera</taxon>
        <taxon>Paraneoptera</taxon>
        <taxon>Thysanoptera</taxon>
        <taxon>Terebrantia</taxon>
        <taxon>Thripoidea</taxon>
        <taxon>Thripidae</taxon>
        <taxon>Frankliniella</taxon>
    </lineage>
</organism>
<comment type="cofactor">
    <cofactor evidence="16">
        <name>Zn(2+)</name>
        <dbReference type="ChEBI" id="CHEBI:29105"/>
    </cofactor>
    <text evidence="16">Binds 2 Zn(2+) ions.</text>
</comment>
<feature type="binding site" evidence="16">
    <location>
        <position position="525"/>
    </location>
    <ligand>
        <name>Zn(2+)</name>
        <dbReference type="ChEBI" id="CHEBI:29105"/>
        <label>2</label>
    </ligand>
</feature>
<dbReference type="GO" id="GO:0046872">
    <property type="term" value="F:metal ion binding"/>
    <property type="evidence" value="ECO:0007669"/>
    <property type="project" value="UniProtKB-KW"/>
</dbReference>
<feature type="binding site" evidence="16">
    <location>
        <position position="193"/>
    </location>
    <ligand>
        <name>Mg(2+)</name>
        <dbReference type="ChEBI" id="CHEBI:18420"/>
    </ligand>
</feature>
<dbReference type="Pfam" id="PF00454">
    <property type="entry name" value="PI3_PI4_kinase"/>
    <property type="match status" value="1"/>
</dbReference>
<keyword evidence="16" id="KW-0479">Metal-binding</keyword>
<dbReference type="PANTHER" id="PTHR37079">
    <property type="entry name" value="SERINE/THREONINE-PROTEIN KINASE ATM"/>
    <property type="match status" value="1"/>
</dbReference>
<feature type="domain" description="PI3K/PI4K catalytic" evidence="17">
    <location>
        <begin position="3163"/>
        <end position="3404"/>
    </location>
</feature>
<evidence type="ECO:0000259" key="18">
    <source>
        <dbReference type="PROSITE" id="PS51189"/>
    </source>
</evidence>
<dbReference type="SUPFAM" id="SSF53649">
    <property type="entry name" value="Alkaline phosphatase-like"/>
    <property type="match status" value="1"/>
</dbReference>
<dbReference type="Gene3D" id="3.40.720.10">
    <property type="entry name" value="Alkaline Phosphatase, subunit A"/>
    <property type="match status" value="2"/>
</dbReference>
<dbReference type="GO" id="GO:0004035">
    <property type="term" value="F:alkaline phosphatase activity"/>
    <property type="evidence" value="ECO:0007669"/>
    <property type="project" value="UniProtKB-EC"/>
</dbReference>
<accession>A0AAE1H7S8</accession>